<dbReference type="SUPFAM" id="SSF55729">
    <property type="entry name" value="Acyl-CoA N-acyltransferases (Nat)"/>
    <property type="match status" value="1"/>
</dbReference>
<feature type="domain" description="N-acetyltransferase" evidence="2">
    <location>
        <begin position="13"/>
        <end position="164"/>
    </location>
</feature>
<keyword evidence="1" id="KW-0808">Transferase</keyword>
<evidence type="ECO:0000313" key="3">
    <source>
        <dbReference type="EMBL" id="OIO14057.1"/>
    </source>
</evidence>
<dbReference type="InterPro" id="IPR050769">
    <property type="entry name" value="NAT_camello-type"/>
</dbReference>
<dbReference type="AlphaFoldDB" id="A0A1J4TS40"/>
<dbReference type="STRING" id="1805209.AUJ73_02725"/>
<dbReference type="PANTHER" id="PTHR13947:SF37">
    <property type="entry name" value="LD18367P"/>
    <property type="match status" value="1"/>
</dbReference>
<evidence type="ECO:0000313" key="4">
    <source>
        <dbReference type="Proteomes" id="UP000183120"/>
    </source>
</evidence>
<organism evidence="3 4">
    <name type="scientific">Candidatus Gottesmanbacteria bacterium CG1_02_37_22</name>
    <dbReference type="NCBI Taxonomy" id="1805209"/>
    <lineage>
        <taxon>Bacteria</taxon>
        <taxon>Candidatus Gottesmaniibacteriota</taxon>
    </lineage>
</organism>
<dbReference type="Proteomes" id="UP000183120">
    <property type="component" value="Unassembled WGS sequence"/>
</dbReference>
<dbReference type="PROSITE" id="PS51186">
    <property type="entry name" value="GNAT"/>
    <property type="match status" value="1"/>
</dbReference>
<name>A0A1J4TS40_9BACT</name>
<evidence type="ECO:0000256" key="1">
    <source>
        <dbReference type="ARBA" id="ARBA00022679"/>
    </source>
</evidence>
<dbReference type="InterPro" id="IPR000182">
    <property type="entry name" value="GNAT_dom"/>
</dbReference>
<dbReference type="Gene3D" id="3.40.630.30">
    <property type="match status" value="1"/>
</dbReference>
<sequence>MKKIQNQIINSQIRIVEFNPRYIEGIKHVVFSAMKDLRPNYNPLTDPRNEDLDKIPQIYGGKGKFWVALNKQQVIGTIAVLEDSVKSADLKRFFLLKEYRGRKIGWKLLQVALDHCNKQGFKEIYLITSTYAADAQRLFQRNGFIRTRRTFEFDKALIEYILKI</sequence>
<dbReference type="CDD" id="cd04301">
    <property type="entry name" value="NAT_SF"/>
    <property type="match status" value="1"/>
</dbReference>
<dbReference type="PANTHER" id="PTHR13947">
    <property type="entry name" value="GNAT FAMILY N-ACETYLTRANSFERASE"/>
    <property type="match status" value="1"/>
</dbReference>
<accession>A0A1J4TS40</accession>
<protein>
    <recommendedName>
        <fullName evidence="2">N-acetyltransferase domain-containing protein</fullName>
    </recommendedName>
</protein>
<comment type="caution">
    <text evidence="3">The sequence shown here is derived from an EMBL/GenBank/DDBJ whole genome shotgun (WGS) entry which is preliminary data.</text>
</comment>
<gene>
    <name evidence="3" type="ORF">AUJ73_02725</name>
</gene>
<dbReference type="GO" id="GO:0008080">
    <property type="term" value="F:N-acetyltransferase activity"/>
    <property type="evidence" value="ECO:0007669"/>
    <property type="project" value="InterPro"/>
</dbReference>
<evidence type="ECO:0000259" key="2">
    <source>
        <dbReference type="PROSITE" id="PS51186"/>
    </source>
</evidence>
<reference evidence="3 4" key="1">
    <citation type="journal article" date="2016" name="Environ. Microbiol.">
        <title>Genomic resolution of a cold subsurface aquifer community provides metabolic insights for novel microbes adapted to high CO concentrations.</title>
        <authorList>
            <person name="Probst A.J."/>
            <person name="Castelle C.J."/>
            <person name="Singh A."/>
            <person name="Brown C.T."/>
            <person name="Anantharaman K."/>
            <person name="Sharon I."/>
            <person name="Hug L.A."/>
            <person name="Burstein D."/>
            <person name="Emerson J.B."/>
            <person name="Thomas B.C."/>
            <person name="Banfield J.F."/>
        </authorList>
    </citation>
    <scope>NUCLEOTIDE SEQUENCE [LARGE SCALE GENOMIC DNA]</scope>
    <source>
        <strain evidence="3">CG1_02_37_22</strain>
    </source>
</reference>
<proteinExistence type="predicted"/>
<dbReference type="EMBL" id="MNUY01000043">
    <property type="protein sequence ID" value="OIO14057.1"/>
    <property type="molecule type" value="Genomic_DNA"/>
</dbReference>
<dbReference type="InterPro" id="IPR016181">
    <property type="entry name" value="Acyl_CoA_acyltransferase"/>
</dbReference>
<dbReference type="Pfam" id="PF00583">
    <property type="entry name" value="Acetyltransf_1"/>
    <property type="match status" value="1"/>
</dbReference>